<feature type="compositionally biased region" description="Basic and acidic residues" evidence="1">
    <location>
        <begin position="14"/>
        <end position="29"/>
    </location>
</feature>
<keyword evidence="4" id="KW-1185">Reference proteome</keyword>
<evidence type="ECO:0000313" key="3">
    <source>
        <dbReference type="EnsemblMetazoa" id="CapteP197612"/>
    </source>
</evidence>
<dbReference type="EMBL" id="KB300322">
    <property type="protein sequence ID" value="ELU06880.1"/>
    <property type="molecule type" value="Genomic_DNA"/>
</dbReference>
<dbReference type="AlphaFoldDB" id="R7UKW4"/>
<reference evidence="2 4" key="2">
    <citation type="journal article" date="2013" name="Nature">
        <title>Insights into bilaterian evolution from three spiralian genomes.</title>
        <authorList>
            <person name="Simakov O."/>
            <person name="Marletaz F."/>
            <person name="Cho S.J."/>
            <person name="Edsinger-Gonzales E."/>
            <person name="Havlak P."/>
            <person name="Hellsten U."/>
            <person name="Kuo D.H."/>
            <person name="Larsson T."/>
            <person name="Lv J."/>
            <person name="Arendt D."/>
            <person name="Savage R."/>
            <person name="Osoegawa K."/>
            <person name="de Jong P."/>
            <person name="Grimwood J."/>
            <person name="Chapman J.A."/>
            <person name="Shapiro H."/>
            <person name="Aerts A."/>
            <person name="Otillar R.P."/>
            <person name="Terry A.Y."/>
            <person name="Boore J.L."/>
            <person name="Grigoriev I.V."/>
            <person name="Lindberg D.R."/>
            <person name="Seaver E.C."/>
            <person name="Weisblat D.A."/>
            <person name="Putnam N.H."/>
            <person name="Rokhsar D.S."/>
        </authorList>
    </citation>
    <scope>NUCLEOTIDE SEQUENCE</scope>
    <source>
        <strain evidence="2 4">I ESC-2004</strain>
    </source>
</reference>
<feature type="region of interest" description="Disordered" evidence="1">
    <location>
        <begin position="14"/>
        <end position="96"/>
    </location>
</feature>
<accession>R7UKW4</accession>
<name>R7UKW4_CAPTE</name>
<feature type="compositionally biased region" description="Basic residues" evidence="1">
    <location>
        <begin position="36"/>
        <end position="45"/>
    </location>
</feature>
<reference evidence="3" key="3">
    <citation type="submission" date="2015-06" db="UniProtKB">
        <authorList>
            <consortium name="EnsemblMetazoa"/>
        </authorList>
    </citation>
    <scope>IDENTIFICATION</scope>
</reference>
<sequence>MSFAGIGTAVRPQCKGEDMMTRQAEKHGDLVNPLVKIHRARRNSSRGRGPNGGAREAQTDGHAVSHFGPQSQRGRGRGRSGSHAGRGAQTSVRPASFMTLTEELQRDSRIALMDIVAPNFGLQECFNLQELPNDIMKLLLKLFVHCLQSRMHQSCISLLSMVLHSDVFINSMISFVLGSFRNAADLLNVIEICQSSLQYIPGHSVPKTTALLSQ</sequence>
<protein>
    <submittedName>
        <fullName evidence="2 3">Uncharacterized protein</fullName>
    </submittedName>
</protein>
<reference evidence="4" key="1">
    <citation type="submission" date="2012-12" db="EMBL/GenBank/DDBJ databases">
        <authorList>
            <person name="Hellsten U."/>
            <person name="Grimwood J."/>
            <person name="Chapman J.A."/>
            <person name="Shapiro H."/>
            <person name="Aerts A."/>
            <person name="Otillar R.P."/>
            <person name="Terry A.Y."/>
            <person name="Boore J.L."/>
            <person name="Simakov O."/>
            <person name="Marletaz F."/>
            <person name="Cho S.-J."/>
            <person name="Edsinger-Gonzales E."/>
            <person name="Havlak P."/>
            <person name="Kuo D.-H."/>
            <person name="Larsson T."/>
            <person name="Lv J."/>
            <person name="Arendt D."/>
            <person name="Savage R."/>
            <person name="Osoegawa K."/>
            <person name="de Jong P."/>
            <person name="Lindberg D.R."/>
            <person name="Seaver E.C."/>
            <person name="Weisblat D.A."/>
            <person name="Putnam N.H."/>
            <person name="Grigoriev I.V."/>
            <person name="Rokhsar D.S."/>
        </authorList>
    </citation>
    <scope>NUCLEOTIDE SEQUENCE</scope>
    <source>
        <strain evidence="4">I ESC-2004</strain>
    </source>
</reference>
<dbReference type="Proteomes" id="UP000014760">
    <property type="component" value="Unassembled WGS sequence"/>
</dbReference>
<dbReference type="HOGENOM" id="CLU_1291792_0_0_1"/>
<evidence type="ECO:0000256" key="1">
    <source>
        <dbReference type="SAM" id="MobiDB-lite"/>
    </source>
</evidence>
<evidence type="ECO:0000313" key="4">
    <source>
        <dbReference type="Proteomes" id="UP000014760"/>
    </source>
</evidence>
<feature type="non-terminal residue" evidence="2">
    <location>
        <position position="214"/>
    </location>
</feature>
<organism evidence="2">
    <name type="scientific">Capitella teleta</name>
    <name type="common">Polychaete worm</name>
    <dbReference type="NCBI Taxonomy" id="283909"/>
    <lineage>
        <taxon>Eukaryota</taxon>
        <taxon>Metazoa</taxon>
        <taxon>Spiralia</taxon>
        <taxon>Lophotrochozoa</taxon>
        <taxon>Annelida</taxon>
        <taxon>Polychaeta</taxon>
        <taxon>Sedentaria</taxon>
        <taxon>Scolecida</taxon>
        <taxon>Capitellidae</taxon>
        <taxon>Capitella</taxon>
    </lineage>
</organism>
<proteinExistence type="predicted"/>
<gene>
    <name evidence="2" type="ORF">CAPTEDRAFT_197612</name>
</gene>
<evidence type="ECO:0000313" key="2">
    <source>
        <dbReference type="EMBL" id="ELU06880.1"/>
    </source>
</evidence>
<dbReference type="EnsemblMetazoa" id="CapteT197612">
    <property type="protein sequence ID" value="CapteP197612"/>
    <property type="gene ID" value="CapteG197612"/>
</dbReference>
<dbReference type="EMBL" id="AMQN01022572">
    <property type="status" value="NOT_ANNOTATED_CDS"/>
    <property type="molecule type" value="Genomic_DNA"/>
</dbReference>